<keyword evidence="13" id="KW-1185">Reference proteome</keyword>
<evidence type="ECO:0000256" key="1">
    <source>
        <dbReference type="ARBA" id="ARBA00004123"/>
    </source>
</evidence>
<dbReference type="InterPro" id="IPR051089">
    <property type="entry name" value="prtT"/>
</dbReference>
<evidence type="ECO:0000256" key="6">
    <source>
        <dbReference type="ARBA" id="ARBA00023163"/>
    </source>
</evidence>
<gene>
    <name evidence="12" type="ORF">PDIGIT_LOCUS5121</name>
</gene>
<dbReference type="Pfam" id="PF00172">
    <property type="entry name" value="Zn_clus"/>
    <property type="match status" value="1"/>
</dbReference>
<evidence type="ECO:0000256" key="8">
    <source>
        <dbReference type="ARBA" id="ARBA00038134"/>
    </source>
</evidence>
<dbReference type="InterPro" id="IPR036864">
    <property type="entry name" value="Zn2-C6_fun-type_DNA-bd_sf"/>
</dbReference>
<dbReference type="CDD" id="cd00067">
    <property type="entry name" value="GAL4"/>
    <property type="match status" value="1"/>
</dbReference>
<dbReference type="GO" id="GO:0005634">
    <property type="term" value="C:nucleus"/>
    <property type="evidence" value="ECO:0007669"/>
    <property type="project" value="UniProtKB-SubCell"/>
</dbReference>
<protein>
    <recommendedName>
        <fullName evidence="9">Transcriptional activator of proteases prtT</fullName>
    </recommendedName>
    <alternativeName>
        <fullName evidence="10">Zn(2)-C6 zinc finger-containing protein prtT</fullName>
    </alternativeName>
</protein>
<organism evidence="12 13">
    <name type="scientific">Periconia digitata</name>
    <dbReference type="NCBI Taxonomy" id="1303443"/>
    <lineage>
        <taxon>Eukaryota</taxon>
        <taxon>Fungi</taxon>
        <taxon>Dikarya</taxon>
        <taxon>Ascomycota</taxon>
        <taxon>Pezizomycotina</taxon>
        <taxon>Dothideomycetes</taxon>
        <taxon>Pleosporomycetidae</taxon>
        <taxon>Pleosporales</taxon>
        <taxon>Massarineae</taxon>
        <taxon>Periconiaceae</taxon>
        <taxon>Periconia</taxon>
    </lineage>
</organism>
<accession>A0A9W4XHR3</accession>
<evidence type="ECO:0000256" key="4">
    <source>
        <dbReference type="ARBA" id="ARBA00023015"/>
    </source>
</evidence>
<feature type="domain" description="Zn(2)-C6 fungal-type" evidence="11">
    <location>
        <begin position="15"/>
        <end position="47"/>
    </location>
</feature>
<dbReference type="AlphaFoldDB" id="A0A9W4XHR3"/>
<dbReference type="PANTHER" id="PTHR31845:SF34">
    <property type="entry name" value="TRANSCRIPTIONAL ACTIVATOR OF PROTEASES PRTT"/>
    <property type="match status" value="1"/>
</dbReference>
<evidence type="ECO:0000313" key="13">
    <source>
        <dbReference type="Proteomes" id="UP001152607"/>
    </source>
</evidence>
<sequence>MPPERILDRGRASKACSACRKQKTRCYDGVSGKSCLRCERLGNECSLITEVRMQWTSNAGTDETHNDHERIERLEQLVATFARRLDDVESILPPKARYQDRADGGSQVQYDRETEAFSAPLFVLRDAATQSGLRVADDTTAATPARAQSDDIILQGLLSEEEATFLLNLFRESYGRWVAFDSSMPIQHLLQDARKSPILLVACCLIAVRNTSATQAARLAPGLCAHVKKLLSQAMLSVPQPIDFFQSVLVLSLWSTTVGKIPLGIDGWLLSGFALQHSMASSLFVSSSQELRNGLEKTELDHLCIWNHICLAHLHYCVGTHRRSVLTQDDVSRCRLILSADHATNFESRMVAEVHLYWIIYQNCNTWIDLPKAQAALNSWKMEWGFLLDQPDAQFIQMGFWFAQLLFHDRALRTQPTLSSPLFSEMIRLSTSIMKCAIESSDHQTPYLTDHIFHMISFAAVTLCRLLHKNEEQLSSTHSIQALDNEVIAVVVWLHGVGLPCHVAHTMGDVVLAIHSRLRPEFNIETRNQMVGGVDEGVQEDFALLFPEFYGLAAWDVINGSMLPTF</sequence>
<dbReference type="Gene3D" id="4.10.240.10">
    <property type="entry name" value="Zn(2)-C6 fungal-type DNA-binding domain"/>
    <property type="match status" value="1"/>
</dbReference>
<keyword evidence="2" id="KW-0479">Metal-binding</keyword>
<dbReference type="EMBL" id="CAOQHR010000003">
    <property type="protein sequence ID" value="CAI6332092.1"/>
    <property type="molecule type" value="Genomic_DNA"/>
</dbReference>
<evidence type="ECO:0000256" key="2">
    <source>
        <dbReference type="ARBA" id="ARBA00022723"/>
    </source>
</evidence>
<evidence type="ECO:0000256" key="3">
    <source>
        <dbReference type="ARBA" id="ARBA00022833"/>
    </source>
</evidence>
<evidence type="ECO:0000256" key="10">
    <source>
        <dbReference type="ARBA" id="ARBA00042461"/>
    </source>
</evidence>
<evidence type="ECO:0000259" key="11">
    <source>
        <dbReference type="PROSITE" id="PS50048"/>
    </source>
</evidence>
<dbReference type="PROSITE" id="PS00463">
    <property type="entry name" value="ZN2_CY6_FUNGAL_1"/>
    <property type="match status" value="1"/>
</dbReference>
<dbReference type="PROSITE" id="PS50048">
    <property type="entry name" value="ZN2_CY6_FUNGAL_2"/>
    <property type="match status" value="1"/>
</dbReference>
<dbReference type="SMART" id="SM00066">
    <property type="entry name" value="GAL4"/>
    <property type="match status" value="1"/>
</dbReference>
<dbReference type="GO" id="GO:0008270">
    <property type="term" value="F:zinc ion binding"/>
    <property type="evidence" value="ECO:0007669"/>
    <property type="project" value="InterPro"/>
</dbReference>
<keyword evidence="3" id="KW-0862">Zinc</keyword>
<evidence type="ECO:0000256" key="9">
    <source>
        <dbReference type="ARBA" id="ARBA00041135"/>
    </source>
</evidence>
<evidence type="ECO:0000256" key="5">
    <source>
        <dbReference type="ARBA" id="ARBA00023125"/>
    </source>
</evidence>
<dbReference type="SUPFAM" id="SSF57701">
    <property type="entry name" value="Zn2/Cys6 DNA-binding domain"/>
    <property type="match status" value="1"/>
</dbReference>
<dbReference type="GO" id="GO:0000981">
    <property type="term" value="F:DNA-binding transcription factor activity, RNA polymerase II-specific"/>
    <property type="evidence" value="ECO:0007669"/>
    <property type="project" value="InterPro"/>
</dbReference>
<evidence type="ECO:0000256" key="7">
    <source>
        <dbReference type="ARBA" id="ARBA00023242"/>
    </source>
</evidence>
<proteinExistence type="inferred from homology"/>
<dbReference type="OrthoDB" id="2595934at2759"/>
<comment type="subcellular location">
    <subcellularLocation>
        <location evidence="1">Nucleus</location>
    </subcellularLocation>
</comment>
<keyword evidence="4" id="KW-0805">Transcription regulation</keyword>
<name>A0A9W4XHR3_9PLEO</name>
<dbReference type="Proteomes" id="UP001152607">
    <property type="component" value="Unassembled WGS sequence"/>
</dbReference>
<comment type="similarity">
    <text evidence="8">Belongs to the prtT family.</text>
</comment>
<dbReference type="PANTHER" id="PTHR31845">
    <property type="entry name" value="FINGER DOMAIN PROTEIN, PUTATIVE-RELATED"/>
    <property type="match status" value="1"/>
</dbReference>
<reference evidence="12" key="1">
    <citation type="submission" date="2023-01" db="EMBL/GenBank/DDBJ databases">
        <authorList>
            <person name="Van Ghelder C."/>
            <person name="Rancurel C."/>
        </authorList>
    </citation>
    <scope>NUCLEOTIDE SEQUENCE</scope>
    <source>
        <strain evidence="12">CNCM I-4278</strain>
    </source>
</reference>
<evidence type="ECO:0000313" key="12">
    <source>
        <dbReference type="EMBL" id="CAI6332092.1"/>
    </source>
</evidence>
<dbReference type="GO" id="GO:0000976">
    <property type="term" value="F:transcription cis-regulatory region binding"/>
    <property type="evidence" value="ECO:0007669"/>
    <property type="project" value="TreeGrafter"/>
</dbReference>
<comment type="caution">
    <text evidence="12">The sequence shown here is derived from an EMBL/GenBank/DDBJ whole genome shotgun (WGS) entry which is preliminary data.</text>
</comment>
<keyword evidence="7" id="KW-0539">Nucleus</keyword>
<keyword evidence="6" id="KW-0804">Transcription</keyword>
<keyword evidence="5" id="KW-0238">DNA-binding</keyword>
<dbReference type="InterPro" id="IPR001138">
    <property type="entry name" value="Zn2Cys6_DnaBD"/>
</dbReference>